<feature type="domain" description="Alpha-2-macroglobulin" evidence="6">
    <location>
        <begin position="926"/>
        <end position="1017"/>
    </location>
</feature>
<evidence type="ECO:0000313" key="8">
    <source>
        <dbReference type="EMBL" id="CAG9765707.1"/>
    </source>
</evidence>
<protein>
    <recommendedName>
        <fullName evidence="10">CD109 antigen</fullName>
    </recommendedName>
</protein>
<evidence type="ECO:0000313" key="9">
    <source>
        <dbReference type="Proteomes" id="UP001152799"/>
    </source>
</evidence>
<dbReference type="InterPro" id="IPR011626">
    <property type="entry name" value="Alpha-macroglobulin_TED"/>
</dbReference>
<evidence type="ECO:0008006" key="10">
    <source>
        <dbReference type="Google" id="ProtNLM"/>
    </source>
</evidence>
<dbReference type="Gene3D" id="2.60.40.10">
    <property type="entry name" value="Immunoglobulins"/>
    <property type="match status" value="1"/>
</dbReference>
<gene>
    <name evidence="8" type="ORF">CEUTPL_LOCUS6312</name>
</gene>
<dbReference type="SUPFAM" id="SSF57424">
    <property type="entry name" value="LDL receptor-like module"/>
    <property type="match status" value="1"/>
</dbReference>
<dbReference type="Proteomes" id="UP001152799">
    <property type="component" value="Chromosome 3"/>
</dbReference>
<dbReference type="GO" id="GO:0004866">
    <property type="term" value="F:endopeptidase inhibitor activity"/>
    <property type="evidence" value="ECO:0007669"/>
    <property type="project" value="InterPro"/>
</dbReference>
<organism evidence="8 9">
    <name type="scientific">Ceutorhynchus assimilis</name>
    <name type="common">cabbage seed weevil</name>
    <dbReference type="NCBI Taxonomy" id="467358"/>
    <lineage>
        <taxon>Eukaryota</taxon>
        <taxon>Metazoa</taxon>
        <taxon>Ecdysozoa</taxon>
        <taxon>Arthropoda</taxon>
        <taxon>Hexapoda</taxon>
        <taxon>Insecta</taxon>
        <taxon>Pterygota</taxon>
        <taxon>Neoptera</taxon>
        <taxon>Endopterygota</taxon>
        <taxon>Coleoptera</taxon>
        <taxon>Polyphaga</taxon>
        <taxon>Cucujiformia</taxon>
        <taxon>Curculionidae</taxon>
        <taxon>Ceutorhynchinae</taxon>
        <taxon>Ceutorhynchus</taxon>
    </lineage>
</organism>
<feature type="disulfide bond" evidence="2">
    <location>
        <begin position="873"/>
        <end position="891"/>
    </location>
</feature>
<evidence type="ECO:0000259" key="6">
    <source>
        <dbReference type="SMART" id="SM01360"/>
    </source>
</evidence>
<dbReference type="InterPro" id="IPR002890">
    <property type="entry name" value="MG2"/>
</dbReference>
<dbReference type="SMART" id="SM01359">
    <property type="entry name" value="A2M_N_2"/>
    <property type="match status" value="1"/>
</dbReference>
<feature type="region of interest" description="Disordered" evidence="3">
    <location>
        <begin position="29"/>
        <end position="94"/>
    </location>
</feature>
<dbReference type="Pfam" id="PF07703">
    <property type="entry name" value="A2M_BRD"/>
    <property type="match status" value="1"/>
</dbReference>
<dbReference type="SMART" id="SM01360">
    <property type="entry name" value="A2M"/>
    <property type="match status" value="1"/>
</dbReference>
<sequence length="1752" mass="201739">MRWKKTAPWTILICATCFASAQDANQYKDPYNRYNPSRDPNDAPYGNLPPPNSLDPTDSYNRDRSQFGQDAYNKDRDRSNQFGPDPYDNQNGAYDYTPYRNPLVYGGEKIEHAAIIKEATYFVVASKMVRPGQLYRVSVTVLKEKQPLIVRASISRNGVEMSTDHKDVKEGIPETLLMQVPTTSASGEYKLRVEGLYEDILGGVAFSNETKLTFSQRSMTIFIQLDKPVYMQGETVRFRTIPINTELKAFNDAIDVYMLDPNGRILKRWLSRQSNLGTVSLDYQLSDQPAFGEWKIRVIAQGQREESTFMVEEYYQTRFEVNVTMPAFFLNTEPFITGIVMANYTSGAPVRGNLTLKASVRHIKPIDVNRMLKKNRPRPIESNLYNPYGPNDFWKPDDYHRRFGEDSYNRQNFPYDGNLNRQRQFDNYYDNYDQYNKPVIEKYYNFLEEFPAWMPQNQYWESVPSLKFFYGTYNFKFPIGDLLEFTPNLDGMEIVITATVGDRYLDEVIEGYSIARIFNSSVKLKFLGESPQVFKPGMPLTTYLVASFYDGSPLSEESLANSFMEVTAFVEKRGGGRMDLPPKKLWMMSEQPGIWEYKVDLKRELGIFGPRAFEELSQLSTLRIQATFRDEYMNQHATTELLLLAHYSNNDQHIKVTTSTLAPRVGEFMIFHIRSNYYIDKFNYIIIAKGIVLVTGDQDMNDFVSTMSIALSAEMAPVTTIVVWHLGRYGDLAVDSLTFPVNGISRNKFKVMINNKKARTGHKVEVVIYGEPGSYVGLSGIDRSFYTMQAGNELTYAKVITKMMTFDEHINGTLKHDWMSHEGYPDELIYFPSSTYGIDANRTFEYAGLVVFSDFELTRRPSYCNISQGLGECLNGRCYRLSKRCDYYRDCEDGTDEAGCNYENSTELALFRKFRFNRVQRQYENVWVWKDVNIGPHGRYIFNVDVPARPAHWMVSAFSMSPTLGFGMLNKAIDYVGVLPFFINVEMPTICMQGEQVGIRVTVFNYMEDNMEATVILKGSPDYKFVHVEENGFVTAYNPRTSFGEHQFFIFIKAQDAAQVYVPIVPTRLGDIYVTVYAATLIGKDEVTRKLRVEADGLPQYRHQSVLLDLSNRAYTFQYMHVNITETPIIPYEYDRYYVYGSNKASISIVGDVVGPIFPTMPVNATSLLYLPMDSAEQNMFSFAVNMYTLLYMRYTQQKNKTLQKQAFHYLNVGYQRQLSFMQPDGSFSTFRSDWNNSASSVWLTAYCARILQEASFYEWENYIYIDPDVIAKSVEWVLKHQTEEGSFYETTWMPDRKYNSSLNFDHNNIAQRNITLTAHVLITLESVKDLTSGLSSRVAIAAKKAISWLEKNMDLVEDKGQAFDTAIVAYALMKIKAANAERAFLALSRKAVLEGGLVYFARKSIPQPPFKVENQKPFLLPRLPYEYDSENIEATAYALMVYVERQELYVDNIVRWLNTQRLSDGGWASTSDTANAMKALIKYTSAQRIRDISSLSVTVEATSLPGKSQVLYVNDKNRAKLQHIEIPNAWGTVKVDARGTGYAILQMHVQYNVDIEKYQTPPPVRAFELVTKQYYYGRNQSHITYVSCQRWIHTNESQRSGLAILDVTIPTGYIVQQQDLDAYIISRRVRNLQRARFQERKVIFYFDYLDTEDTCVNFTVERWHPVANMSRYLAARVYDYYAPERFNETLIDALSSYVLDICQVCGSSQCPYCWIYNSASHLSIPLFTILATSFVLLLRNTRVTHYFDEFV</sequence>
<dbReference type="Gene3D" id="4.10.400.10">
    <property type="entry name" value="Low-density Lipoprotein Receptor"/>
    <property type="match status" value="1"/>
</dbReference>
<proteinExistence type="predicted"/>
<dbReference type="InterPro" id="IPR041555">
    <property type="entry name" value="MG3"/>
</dbReference>
<dbReference type="SMART" id="SM00192">
    <property type="entry name" value="LDLa"/>
    <property type="match status" value="1"/>
</dbReference>
<dbReference type="InterPro" id="IPR001599">
    <property type="entry name" value="Macroglobln_a2"/>
</dbReference>
<evidence type="ECO:0000259" key="7">
    <source>
        <dbReference type="SMART" id="SM01361"/>
    </source>
</evidence>
<dbReference type="InterPro" id="IPR050473">
    <property type="entry name" value="A2M/Complement_sys"/>
</dbReference>
<dbReference type="SUPFAM" id="SSF49410">
    <property type="entry name" value="Alpha-macroglobulin receptor domain"/>
    <property type="match status" value="1"/>
</dbReference>
<dbReference type="PROSITE" id="PS50068">
    <property type="entry name" value="LDLRA_2"/>
    <property type="match status" value="1"/>
</dbReference>
<dbReference type="Gene3D" id="2.60.40.1930">
    <property type="match status" value="2"/>
</dbReference>
<dbReference type="InterPro" id="IPR013783">
    <property type="entry name" value="Ig-like_fold"/>
</dbReference>
<dbReference type="Pfam" id="PF00207">
    <property type="entry name" value="A2M"/>
    <property type="match status" value="1"/>
</dbReference>
<dbReference type="Pfam" id="PF17791">
    <property type="entry name" value="MG3"/>
    <property type="match status" value="1"/>
</dbReference>
<dbReference type="Gene3D" id="2.60.40.690">
    <property type="entry name" value="Alpha-macroglobulin, receptor-binding domain"/>
    <property type="match status" value="1"/>
</dbReference>
<dbReference type="Gene3D" id="6.20.50.160">
    <property type="match status" value="1"/>
</dbReference>
<feature type="signal peptide" evidence="4">
    <location>
        <begin position="1"/>
        <end position="21"/>
    </location>
</feature>
<name>A0A9N9QMS3_9CUCU</name>
<accession>A0A9N9QMS3</accession>
<evidence type="ECO:0000256" key="3">
    <source>
        <dbReference type="SAM" id="MobiDB-lite"/>
    </source>
</evidence>
<keyword evidence="9" id="KW-1185">Reference proteome</keyword>
<dbReference type="InterPro" id="IPR036595">
    <property type="entry name" value="A-macroglobulin_rcpt-bd_sf"/>
</dbReference>
<comment type="caution">
    <text evidence="2">Lacks conserved residue(s) required for the propagation of feature annotation.</text>
</comment>
<dbReference type="SMART" id="SM01361">
    <property type="entry name" value="A2M_recep"/>
    <property type="match status" value="1"/>
</dbReference>
<evidence type="ECO:0000259" key="5">
    <source>
        <dbReference type="SMART" id="SM01359"/>
    </source>
</evidence>
<dbReference type="InterPro" id="IPR047565">
    <property type="entry name" value="Alpha-macroglob_thiol-ester_cl"/>
</dbReference>
<dbReference type="EMBL" id="OU892279">
    <property type="protein sequence ID" value="CAG9765707.1"/>
    <property type="molecule type" value="Genomic_DNA"/>
</dbReference>
<dbReference type="Gene3D" id="2.20.130.20">
    <property type="match status" value="1"/>
</dbReference>
<dbReference type="InterPro" id="IPR009048">
    <property type="entry name" value="A-macroglobulin_rcpt-bd"/>
</dbReference>
<dbReference type="Pfam" id="PF07678">
    <property type="entry name" value="TED_complement"/>
    <property type="match status" value="1"/>
</dbReference>
<dbReference type="GO" id="GO:0005615">
    <property type="term" value="C:extracellular space"/>
    <property type="evidence" value="ECO:0007669"/>
    <property type="project" value="InterPro"/>
</dbReference>
<dbReference type="PANTHER" id="PTHR11412">
    <property type="entry name" value="MACROGLOBULIN / COMPLEMENT"/>
    <property type="match status" value="1"/>
</dbReference>
<evidence type="ECO:0000256" key="4">
    <source>
        <dbReference type="SAM" id="SignalP"/>
    </source>
</evidence>
<dbReference type="InterPro" id="IPR036055">
    <property type="entry name" value="LDL_receptor-like_sf"/>
</dbReference>
<keyword evidence="4" id="KW-0732">Signal</keyword>
<keyword evidence="1 2" id="KW-1015">Disulfide bond</keyword>
<evidence type="ECO:0000256" key="1">
    <source>
        <dbReference type="ARBA" id="ARBA00023157"/>
    </source>
</evidence>
<dbReference type="InterPro" id="IPR011625">
    <property type="entry name" value="A2M_N_BRD"/>
</dbReference>
<feature type="disulfide bond" evidence="2">
    <location>
        <begin position="885"/>
        <end position="900"/>
    </location>
</feature>
<dbReference type="Gene3D" id="2.60.40.2950">
    <property type="match status" value="1"/>
</dbReference>
<feature type="domain" description="Alpha-macroglobulin receptor-binding" evidence="7">
    <location>
        <begin position="1601"/>
        <end position="1692"/>
    </location>
</feature>
<dbReference type="SUPFAM" id="SSF48239">
    <property type="entry name" value="Terpenoid cyclases/Protein prenyltransferases"/>
    <property type="match status" value="1"/>
</dbReference>
<dbReference type="PANTHER" id="PTHR11412:SF172">
    <property type="entry name" value="LD23292P"/>
    <property type="match status" value="1"/>
</dbReference>
<feature type="domain" description="Alpha-2-macroglobulin bait region" evidence="5">
    <location>
        <begin position="654"/>
        <end position="788"/>
    </location>
</feature>
<evidence type="ECO:0000256" key="2">
    <source>
        <dbReference type="PROSITE-ProRule" id="PRU00124"/>
    </source>
</evidence>
<dbReference type="Pfam" id="PF01835">
    <property type="entry name" value="MG2"/>
    <property type="match status" value="1"/>
</dbReference>
<dbReference type="OrthoDB" id="6359008at2759"/>
<dbReference type="Gene3D" id="1.50.10.20">
    <property type="match status" value="1"/>
</dbReference>
<reference evidence="8" key="1">
    <citation type="submission" date="2022-01" db="EMBL/GenBank/DDBJ databases">
        <authorList>
            <person name="King R."/>
        </authorList>
    </citation>
    <scope>NUCLEOTIDE SEQUENCE</scope>
</reference>
<dbReference type="CDD" id="cd00112">
    <property type="entry name" value="LDLa"/>
    <property type="match status" value="1"/>
</dbReference>
<dbReference type="SMART" id="SM01419">
    <property type="entry name" value="Thiol-ester_cl"/>
    <property type="match status" value="1"/>
</dbReference>
<dbReference type="Pfam" id="PF07677">
    <property type="entry name" value="A2M_recep"/>
    <property type="match status" value="1"/>
</dbReference>
<dbReference type="InterPro" id="IPR008930">
    <property type="entry name" value="Terpenoid_cyclase/PrenylTrfase"/>
</dbReference>
<dbReference type="InterPro" id="IPR002172">
    <property type="entry name" value="LDrepeatLR_classA_rpt"/>
</dbReference>
<feature type="chain" id="PRO_5040400911" description="CD109 antigen" evidence="4">
    <location>
        <begin position="22"/>
        <end position="1752"/>
    </location>
</feature>